<dbReference type="Proteomes" id="UP000076532">
    <property type="component" value="Unassembled WGS sequence"/>
</dbReference>
<name>A0A166RC18_9AGAM</name>
<keyword evidence="2" id="KW-1185">Reference proteome</keyword>
<protein>
    <submittedName>
        <fullName evidence="1">Uncharacterized protein</fullName>
    </submittedName>
</protein>
<evidence type="ECO:0000313" key="2">
    <source>
        <dbReference type="Proteomes" id="UP000076532"/>
    </source>
</evidence>
<proteinExistence type="predicted"/>
<sequence length="216" mass="23041">MMGFGANAEKVCAPTEKEVLEIMGFARGTKKATPGCTVKTQEYDAQIGAQVSVSVGASARVQRLSGGMGGAQAPAHPTMARQEPIVERCDPGNSTNIGVGVKIDSSVFFRDSLSDGIAVPLSRVAIPYKASSNAKETGIPRSVLRPTNMQPQISAHRRSPAAVSRKSDKENMSAKIYMNPRAAPAPPPSMSPFIRRAIQAMKEWDADIAEDPFWAV</sequence>
<accession>A0A166RC18</accession>
<evidence type="ECO:0000313" key="1">
    <source>
        <dbReference type="EMBL" id="KZP28122.1"/>
    </source>
</evidence>
<organism evidence="1 2">
    <name type="scientific">Athelia psychrophila</name>
    <dbReference type="NCBI Taxonomy" id="1759441"/>
    <lineage>
        <taxon>Eukaryota</taxon>
        <taxon>Fungi</taxon>
        <taxon>Dikarya</taxon>
        <taxon>Basidiomycota</taxon>
        <taxon>Agaricomycotina</taxon>
        <taxon>Agaricomycetes</taxon>
        <taxon>Agaricomycetidae</taxon>
        <taxon>Atheliales</taxon>
        <taxon>Atheliaceae</taxon>
        <taxon>Athelia</taxon>
    </lineage>
</organism>
<dbReference type="AlphaFoldDB" id="A0A166RC18"/>
<dbReference type="EMBL" id="KV417505">
    <property type="protein sequence ID" value="KZP28122.1"/>
    <property type="molecule type" value="Genomic_DNA"/>
</dbReference>
<gene>
    <name evidence="1" type="ORF">FIBSPDRAFT_852970</name>
</gene>
<reference evidence="1 2" key="1">
    <citation type="journal article" date="2016" name="Mol. Biol. Evol.">
        <title>Comparative Genomics of Early-Diverging Mushroom-Forming Fungi Provides Insights into the Origins of Lignocellulose Decay Capabilities.</title>
        <authorList>
            <person name="Nagy L.G."/>
            <person name="Riley R."/>
            <person name="Tritt A."/>
            <person name="Adam C."/>
            <person name="Daum C."/>
            <person name="Floudas D."/>
            <person name="Sun H."/>
            <person name="Yadav J.S."/>
            <person name="Pangilinan J."/>
            <person name="Larsson K.H."/>
            <person name="Matsuura K."/>
            <person name="Barry K."/>
            <person name="Labutti K."/>
            <person name="Kuo R."/>
            <person name="Ohm R.A."/>
            <person name="Bhattacharya S.S."/>
            <person name="Shirouzu T."/>
            <person name="Yoshinaga Y."/>
            <person name="Martin F.M."/>
            <person name="Grigoriev I.V."/>
            <person name="Hibbett D.S."/>
        </authorList>
    </citation>
    <scope>NUCLEOTIDE SEQUENCE [LARGE SCALE GENOMIC DNA]</scope>
    <source>
        <strain evidence="1 2">CBS 109695</strain>
    </source>
</reference>